<proteinExistence type="predicted"/>
<dbReference type="SUPFAM" id="SSF46785">
    <property type="entry name" value="Winged helix' DNA-binding domain"/>
    <property type="match status" value="1"/>
</dbReference>
<name>A0A382C8V3_9ZZZZ</name>
<dbReference type="InterPro" id="IPR036388">
    <property type="entry name" value="WH-like_DNA-bd_sf"/>
</dbReference>
<dbReference type="EMBL" id="UINC01033347">
    <property type="protein sequence ID" value="SVB22496.1"/>
    <property type="molecule type" value="Genomic_DNA"/>
</dbReference>
<evidence type="ECO:0008006" key="2">
    <source>
        <dbReference type="Google" id="ProtNLM"/>
    </source>
</evidence>
<dbReference type="InterPro" id="IPR036390">
    <property type="entry name" value="WH_DNA-bd_sf"/>
</dbReference>
<organism evidence="1">
    <name type="scientific">marine metagenome</name>
    <dbReference type="NCBI Taxonomy" id="408172"/>
    <lineage>
        <taxon>unclassified sequences</taxon>
        <taxon>metagenomes</taxon>
        <taxon>ecological metagenomes</taxon>
    </lineage>
</organism>
<accession>A0A382C8V3</accession>
<feature type="non-terminal residue" evidence="1">
    <location>
        <position position="58"/>
    </location>
</feature>
<gene>
    <name evidence="1" type="ORF">METZ01_LOCUS175350</name>
</gene>
<reference evidence="1" key="1">
    <citation type="submission" date="2018-05" db="EMBL/GenBank/DDBJ databases">
        <authorList>
            <person name="Lanie J.A."/>
            <person name="Ng W.-L."/>
            <person name="Kazmierczak K.M."/>
            <person name="Andrzejewski T.M."/>
            <person name="Davidsen T.M."/>
            <person name="Wayne K.J."/>
            <person name="Tettelin H."/>
            <person name="Glass J.I."/>
            <person name="Rusch D."/>
            <person name="Podicherti R."/>
            <person name="Tsui H.-C.T."/>
            <person name="Winkler M.E."/>
        </authorList>
    </citation>
    <scope>NUCLEOTIDE SEQUENCE</scope>
</reference>
<protein>
    <recommendedName>
        <fullName evidence="2">SMC-Scp complex subunit ScpB</fullName>
    </recommendedName>
</protein>
<dbReference type="AlphaFoldDB" id="A0A382C8V3"/>
<dbReference type="Gene3D" id="1.10.10.10">
    <property type="entry name" value="Winged helix-like DNA-binding domain superfamily/Winged helix DNA-binding domain"/>
    <property type="match status" value="1"/>
</dbReference>
<sequence length="58" mass="6478">MDTTQLKYIVEAALLAASRPLSIDQLRNLFSEKAEPPGRSDMRAAIVELQDEYADRGI</sequence>
<evidence type="ECO:0000313" key="1">
    <source>
        <dbReference type="EMBL" id="SVB22496.1"/>
    </source>
</evidence>